<accession>A0A6C2UCC0</accession>
<evidence type="ECO:0000313" key="1">
    <source>
        <dbReference type="EMBL" id="VGO17838.1"/>
    </source>
</evidence>
<reference evidence="1 2" key="1">
    <citation type="submission" date="2019-04" db="EMBL/GenBank/DDBJ databases">
        <authorList>
            <person name="Van Vliet M D."/>
        </authorList>
    </citation>
    <scope>NUCLEOTIDE SEQUENCE [LARGE SCALE GENOMIC DNA]</scope>
    <source>
        <strain evidence="1 2">F1</strain>
    </source>
</reference>
<dbReference type="AlphaFoldDB" id="A0A6C2UCC0"/>
<organism evidence="1 2">
    <name type="scientific">Pontiella desulfatans</name>
    <dbReference type="NCBI Taxonomy" id="2750659"/>
    <lineage>
        <taxon>Bacteria</taxon>
        <taxon>Pseudomonadati</taxon>
        <taxon>Kiritimatiellota</taxon>
        <taxon>Kiritimatiellia</taxon>
        <taxon>Kiritimatiellales</taxon>
        <taxon>Pontiellaceae</taxon>
        <taxon>Pontiella</taxon>
    </lineage>
</organism>
<keyword evidence="2" id="KW-1185">Reference proteome</keyword>
<evidence type="ECO:0000313" key="2">
    <source>
        <dbReference type="Proteomes" id="UP000366872"/>
    </source>
</evidence>
<dbReference type="Proteomes" id="UP000366872">
    <property type="component" value="Unassembled WGS sequence"/>
</dbReference>
<dbReference type="InterPro" id="IPR035069">
    <property type="entry name" value="TTHA1013/TTHA0281-like"/>
</dbReference>
<gene>
    <name evidence="1" type="ORF">PDESU_06440</name>
</gene>
<dbReference type="SUPFAM" id="SSF143100">
    <property type="entry name" value="TTHA1013/TTHA0281-like"/>
    <property type="match status" value="1"/>
</dbReference>
<dbReference type="EMBL" id="CAAHFG010000005">
    <property type="protein sequence ID" value="VGO17838.1"/>
    <property type="molecule type" value="Genomic_DNA"/>
</dbReference>
<proteinExistence type="predicted"/>
<name>A0A6C2UCC0_PONDE</name>
<sequence length="68" mass="7747">MKVELAKDKDGYTAKIAGYKHLVAFGYTKLEALDELTGVVELELDSQKEISQIEKKIAEYVRKLEQDD</sequence>
<protein>
    <submittedName>
        <fullName evidence="1">Uncharacterized protein</fullName>
    </submittedName>
</protein>
<dbReference type="RefSeq" id="WP_136083303.1">
    <property type="nucleotide sequence ID" value="NZ_CAAHFG010000005.1"/>
</dbReference>